<evidence type="ECO:0000256" key="1">
    <source>
        <dbReference type="SAM" id="SignalP"/>
    </source>
</evidence>
<organism evidence="2 3">
    <name type="scientific">Chromatocurvus halotolerans</name>
    <dbReference type="NCBI Taxonomy" id="1132028"/>
    <lineage>
        <taxon>Bacteria</taxon>
        <taxon>Pseudomonadati</taxon>
        <taxon>Pseudomonadota</taxon>
        <taxon>Gammaproteobacteria</taxon>
        <taxon>Cellvibrionales</taxon>
        <taxon>Halieaceae</taxon>
        <taxon>Chromatocurvus</taxon>
    </lineage>
</organism>
<feature type="signal peptide" evidence="1">
    <location>
        <begin position="1"/>
        <end position="18"/>
    </location>
</feature>
<keyword evidence="1" id="KW-0732">Signal</keyword>
<dbReference type="OrthoDB" id="5739414at2"/>
<evidence type="ECO:0000313" key="2">
    <source>
        <dbReference type="EMBL" id="TCO76151.1"/>
    </source>
</evidence>
<evidence type="ECO:0000313" key="3">
    <source>
        <dbReference type="Proteomes" id="UP000294980"/>
    </source>
</evidence>
<gene>
    <name evidence="2" type="ORF">EV688_105111</name>
</gene>
<feature type="chain" id="PRO_5020889743" description="Antibiotic biosynthesis monooxygenase" evidence="1">
    <location>
        <begin position="19"/>
        <end position="142"/>
    </location>
</feature>
<accession>A0A4R2KPL3</accession>
<dbReference type="EMBL" id="SLWX01000005">
    <property type="protein sequence ID" value="TCO76151.1"/>
    <property type="molecule type" value="Genomic_DNA"/>
</dbReference>
<protein>
    <recommendedName>
        <fullName evidence="4">Antibiotic biosynthesis monooxygenase</fullName>
    </recommendedName>
</protein>
<keyword evidence="3" id="KW-1185">Reference proteome</keyword>
<comment type="caution">
    <text evidence="2">The sequence shown here is derived from an EMBL/GenBank/DDBJ whole genome shotgun (WGS) entry which is preliminary data.</text>
</comment>
<dbReference type="AlphaFoldDB" id="A0A4R2KPL3"/>
<sequence>MKKVIAVLMLLLPLMAQAQERSYEPGNFWQISGVKTMPAKFDAYIDDISGLWRSQMEKMKDDGKIVSYHIMVNVHPRDNEPDLWLMVQWTSAADMLDTPWDYWDELTDDIVGSVEKSRELAIDRGELRTIMGDTLAREITFK</sequence>
<proteinExistence type="predicted"/>
<dbReference type="Proteomes" id="UP000294980">
    <property type="component" value="Unassembled WGS sequence"/>
</dbReference>
<reference evidence="2 3" key="1">
    <citation type="submission" date="2019-03" db="EMBL/GenBank/DDBJ databases">
        <title>Genomic Encyclopedia of Type Strains, Phase IV (KMG-IV): sequencing the most valuable type-strain genomes for metagenomic binning, comparative biology and taxonomic classification.</title>
        <authorList>
            <person name="Goeker M."/>
        </authorList>
    </citation>
    <scope>NUCLEOTIDE SEQUENCE [LARGE SCALE GENOMIC DNA]</scope>
    <source>
        <strain evidence="2 3">DSM 23344</strain>
    </source>
</reference>
<dbReference type="RefSeq" id="WP_117315535.1">
    <property type="nucleotide sequence ID" value="NZ_QQSW01000003.1"/>
</dbReference>
<name>A0A4R2KPL3_9GAMM</name>
<evidence type="ECO:0008006" key="4">
    <source>
        <dbReference type="Google" id="ProtNLM"/>
    </source>
</evidence>